<dbReference type="KEGG" id="acu:Atc_0118"/>
<evidence type="ECO:0000313" key="1">
    <source>
        <dbReference type="EMBL" id="AEK56769.1"/>
    </source>
</evidence>
<accession>F9ZPB3</accession>
<protein>
    <submittedName>
        <fullName evidence="1">Uncharacterized protein</fullName>
    </submittedName>
</protein>
<dbReference type="EMBL" id="CP002573">
    <property type="protein sequence ID" value="AEK56769.1"/>
    <property type="molecule type" value="Genomic_DNA"/>
</dbReference>
<dbReference type="Proteomes" id="UP000006135">
    <property type="component" value="Chromosome"/>
</dbReference>
<organism evidence="1 2">
    <name type="scientific">Acidithiobacillus caldus (strain SM-1)</name>
    <dbReference type="NCBI Taxonomy" id="990288"/>
    <lineage>
        <taxon>Bacteria</taxon>
        <taxon>Pseudomonadati</taxon>
        <taxon>Pseudomonadota</taxon>
        <taxon>Acidithiobacillia</taxon>
        <taxon>Acidithiobacillales</taxon>
        <taxon>Acidithiobacillaceae</taxon>
        <taxon>Acidithiobacillus</taxon>
    </lineage>
</organism>
<evidence type="ECO:0000313" key="2">
    <source>
        <dbReference type="Proteomes" id="UP000006135"/>
    </source>
</evidence>
<reference evidence="1 2" key="1">
    <citation type="journal article" date="2011" name="J. Genet. Genomics">
        <title>Unraveling the Acidithiobacillus caldus complete genome and its central metabolisms for carbon assimilation.</title>
        <authorList>
            <person name="You X.Y."/>
            <person name="Guo X."/>
            <person name="Zheng H.J."/>
            <person name="Zhang M.J."/>
            <person name="Liu L.J."/>
            <person name="Zhu Y.Q."/>
            <person name="Zhu B."/>
            <person name="Wang S.Y."/>
            <person name="Zhao G.P."/>
            <person name="Poetsch A."/>
            <person name="Jiang C.Y."/>
            <person name="Liu S.J."/>
        </authorList>
    </citation>
    <scope>NUCLEOTIDE SEQUENCE [LARGE SCALE GENOMIC DNA]</scope>
    <source>
        <strain evidence="1 2">SM-1</strain>
    </source>
</reference>
<proteinExistence type="predicted"/>
<dbReference type="AlphaFoldDB" id="F9ZPB3"/>
<keyword evidence="2" id="KW-1185">Reference proteome</keyword>
<gene>
    <name evidence="1" type="ordered locus">Atc_0118</name>
</gene>
<dbReference type="HOGENOM" id="CLU_3418670_0_0_6"/>
<sequence>MSKVSNPRANRKTPFLFVGIPRQTV</sequence>
<name>F9ZPB3_ACICS</name>